<evidence type="ECO:0000256" key="6">
    <source>
        <dbReference type="ARBA" id="ARBA00023136"/>
    </source>
</evidence>
<comment type="similarity">
    <text evidence="2">Belongs to the TMEM176 family.</text>
</comment>
<dbReference type="PANTHER" id="PTHR15756:SF6">
    <property type="entry name" value="TRANSMEMBRANE PROTEIN 176A"/>
    <property type="match status" value="1"/>
</dbReference>
<dbReference type="OMA" id="KSQCLDY"/>
<evidence type="ECO:0000256" key="2">
    <source>
        <dbReference type="ARBA" id="ARBA00006022"/>
    </source>
</evidence>
<comment type="subcellular location">
    <subcellularLocation>
        <location evidence="1">Membrane</location>
        <topology evidence="1">Multi-pass membrane protein</topology>
    </subcellularLocation>
</comment>
<evidence type="ECO:0000256" key="4">
    <source>
        <dbReference type="ARBA" id="ARBA00022692"/>
    </source>
</evidence>
<sequence length="268" mass="29575">MVPNEVKVNGIKIDGLEAAETSQPVHVNIHIHQESTLPELLKAGKSLLKFFVKPAGTPELSARKSRLQLATWAAQIILGAMSGALGVFFCIGSFNRLRYSGAAFWTGAVAISAGVVAIIQEKRRGTWWSLLKNLFILATISASVAAIIICAQELQYSFYYLDNLCGKESVWPTQAYNTLEPQEVWRKSQCLDYMNMLRSLKKGITIMALLVWITVLVVTLVPMGFALVYPCFWRQSNVPPEEDVDEKKPLHGELNFASPAKVAGSCEA</sequence>
<evidence type="ECO:0000256" key="1">
    <source>
        <dbReference type="ARBA" id="ARBA00004141"/>
    </source>
</evidence>
<gene>
    <name evidence="8" type="primary">LOC114027137</name>
</gene>
<keyword evidence="6 7" id="KW-0472">Membrane</keyword>
<keyword evidence="4 7" id="KW-0812">Transmembrane</keyword>
<evidence type="ECO:0000256" key="3">
    <source>
        <dbReference type="ARBA" id="ARBA00022553"/>
    </source>
</evidence>
<feature type="transmembrane region" description="Helical" evidence="7">
    <location>
        <begin position="100"/>
        <end position="119"/>
    </location>
</feature>
<evidence type="ECO:0000313" key="8">
    <source>
        <dbReference type="Ensembl" id="ENSVURP00010009509.1"/>
    </source>
</evidence>
<keyword evidence="5 7" id="KW-1133">Transmembrane helix</keyword>
<feature type="transmembrane region" description="Helical" evidence="7">
    <location>
        <begin position="131"/>
        <end position="154"/>
    </location>
</feature>
<keyword evidence="3" id="KW-0597">Phosphoprotein</keyword>
<name>A0A4X2KC30_VOMUR</name>
<dbReference type="PANTHER" id="PTHR15756">
    <property type="entry name" value="LR8/HCA112"/>
    <property type="match status" value="1"/>
</dbReference>
<evidence type="ECO:0000256" key="7">
    <source>
        <dbReference type="SAM" id="Phobius"/>
    </source>
</evidence>
<protein>
    <recommendedName>
        <fullName evidence="10">Transmembrane protein 176A</fullName>
    </recommendedName>
</protein>
<feature type="transmembrane region" description="Helical" evidence="7">
    <location>
        <begin position="69"/>
        <end position="94"/>
    </location>
</feature>
<reference evidence="9" key="1">
    <citation type="submission" date="2018-12" db="EMBL/GenBank/DDBJ databases">
        <authorList>
            <person name="Yazar S."/>
        </authorList>
    </citation>
    <scope>NUCLEOTIDE SEQUENCE [LARGE SCALE GENOMIC DNA]</scope>
</reference>
<dbReference type="OrthoDB" id="8951938at2759"/>
<dbReference type="RefSeq" id="XP_027696832.1">
    <property type="nucleotide sequence ID" value="XM_027841031.1"/>
</dbReference>
<dbReference type="Pfam" id="PF04103">
    <property type="entry name" value="CD20"/>
    <property type="match status" value="1"/>
</dbReference>
<feature type="transmembrane region" description="Helical" evidence="7">
    <location>
        <begin position="204"/>
        <end position="229"/>
    </location>
</feature>
<organism evidence="8 9">
    <name type="scientific">Vombatus ursinus</name>
    <name type="common">Common wombat</name>
    <dbReference type="NCBI Taxonomy" id="29139"/>
    <lineage>
        <taxon>Eukaryota</taxon>
        <taxon>Metazoa</taxon>
        <taxon>Chordata</taxon>
        <taxon>Craniata</taxon>
        <taxon>Vertebrata</taxon>
        <taxon>Euteleostomi</taxon>
        <taxon>Mammalia</taxon>
        <taxon>Metatheria</taxon>
        <taxon>Diprotodontia</taxon>
        <taxon>Vombatidae</taxon>
        <taxon>Vombatus</taxon>
    </lineage>
</organism>
<reference evidence="8" key="3">
    <citation type="submission" date="2025-09" db="UniProtKB">
        <authorList>
            <consortium name="Ensembl"/>
        </authorList>
    </citation>
    <scope>IDENTIFICATION</scope>
</reference>
<reference evidence="8" key="2">
    <citation type="submission" date="2025-08" db="UniProtKB">
        <authorList>
            <consortium name="Ensembl"/>
        </authorList>
    </citation>
    <scope>IDENTIFICATION</scope>
</reference>
<proteinExistence type="inferred from homology"/>
<dbReference type="Proteomes" id="UP000314987">
    <property type="component" value="Unassembled WGS sequence"/>
</dbReference>
<dbReference type="InterPro" id="IPR009281">
    <property type="entry name" value="TMEM176A/TMEM176B"/>
</dbReference>
<accession>A0A4X2KC30</accession>
<dbReference type="STRING" id="29139.ENSVURP00010009509"/>
<dbReference type="Ensembl" id="ENSVURT00010010788.1">
    <property type="protein sequence ID" value="ENSVURP00010009509.1"/>
    <property type="gene ID" value="ENSVURG00010007361.1"/>
</dbReference>
<dbReference type="InterPro" id="IPR007237">
    <property type="entry name" value="CD20-like"/>
</dbReference>
<dbReference type="AlphaFoldDB" id="A0A4X2KC30"/>
<dbReference type="GO" id="GO:0016020">
    <property type="term" value="C:membrane"/>
    <property type="evidence" value="ECO:0007669"/>
    <property type="project" value="UniProtKB-SubCell"/>
</dbReference>
<dbReference type="GeneTree" id="ENSGT00530000064074"/>
<keyword evidence="9" id="KW-1185">Reference proteome</keyword>
<dbReference type="GeneID" id="114027137"/>
<evidence type="ECO:0008006" key="10">
    <source>
        <dbReference type="Google" id="ProtNLM"/>
    </source>
</evidence>
<evidence type="ECO:0000256" key="5">
    <source>
        <dbReference type="ARBA" id="ARBA00022989"/>
    </source>
</evidence>
<evidence type="ECO:0000313" key="9">
    <source>
        <dbReference type="Proteomes" id="UP000314987"/>
    </source>
</evidence>